<dbReference type="Pfam" id="PF12833">
    <property type="entry name" value="HTH_18"/>
    <property type="match status" value="1"/>
</dbReference>
<name>A0A6L8Q328_9ACTN</name>
<dbReference type="SUPFAM" id="SSF46689">
    <property type="entry name" value="Homeodomain-like"/>
    <property type="match status" value="1"/>
</dbReference>
<dbReference type="GO" id="GO:0003700">
    <property type="term" value="F:DNA-binding transcription factor activity"/>
    <property type="evidence" value="ECO:0007669"/>
    <property type="project" value="InterPro"/>
</dbReference>
<sequence>MGASALANIDKGLHHLFLSQIETLGMEPVARRSGIVSQLAPERGHGSAWMAGIGPDCLMTVLDLEVEDAVNLTSCGPGYFCLGIMSPSSLETMPRPVSAPGPTGLVMYCQDAGSYAYRLKPRTPYVSRSLCFTPRFWEQLAFGRRPDGDALLERIATTPQVLNAPHVGAMLQRLDARTADAAATELHLTALAAEAVACLMDTAEAEEQAEAAQGSSEAACLARDAHALLERHLDTPLTLESIARELCVSRSRLAATYKAERGRGVAEELRDLRMERARELLAGTDLPLSEVGRAVGYPRPSTFATAFSREVGCSPAAWRKQHRL</sequence>
<dbReference type="Gene3D" id="1.10.10.60">
    <property type="entry name" value="Homeodomain-like"/>
    <property type="match status" value="1"/>
</dbReference>
<dbReference type="InterPro" id="IPR009057">
    <property type="entry name" value="Homeodomain-like_sf"/>
</dbReference>
<organism evidence="5 6">
    <name type="scientific">Adlercreutzia equolifaciens</name>
    <dbReference type="NCBI Taxonomy" id="446660"/>
    <lineage>
        <taxon>Bacteria</taxon>
        <taxon>Bacillati</taxon>
        <taxon>Actinomycetota</taxon>
        <taxon>Coriobacteriia</taxon>
        <taxon>Eggerthellales</taxon>
        <taxon>Eggerthellaceae</taxon>
        <taxon>Adlercreutzia</taxon>
    </lineage>
</organism>
<comment type="caution">
    <text evidence="5">The sequence shown here is derived from an EMBL/GenBank/DDBJ whole genome shotgun (WGS) entry which is preliminary data.</text>
</comment>
<accession>A0A6L8Q328</accession>
<evidence type="ECO:0000313" key="5">
    <source>
        <dbReference type="EMBL" id="MZG27687.1"/>
    </source>
</evidence>
<dbReference type="RefSeq" id="WP_161127542.1">
    <property type="nucleotide sequence ID" value="NZ_CAUFNF010000013.1"/>
</dbReference>
<keyword evidence="1" id="KW-0805">Transcription regulation</keyword>
<dbReference type="PROSITE" id="PS01124">
    <property type="entry name" value="HTH_ARAC_FAMILY_2"/>
    <property type="match status" value="1"/>
</dbReference>
<dbReference type="PROSITE" id="PS00041">
    <property type="entry name" value="HTH_ARAC_FAMILY_1"/>
    <property type="match status" value="1"/>
</dbReference>
<dbReference type="Proteomes" id="UP000472380">
    <property type="component" value="Unassembled WGS sequence"/>
</dbReference>
<dbReference type="SMART" id="SM00342">
    <property type="entry name" value="HTH_ARAC"/>
    <property type="match status" value="1"/>
</dbReference>
<feature type="domain" description="HTH araC/xylS-type" evidence="4">
    <location>
        <begin position="223"/>
        <end position="321"/>
    </location>
</feature>
<evidence type="ECO:0000256" key="3">
    <source>
        <dbReference type="ARBA" id="ARBA00023163"/>
    </source>
</evidence>
<evidence type="ECO:0000256" key="2">
    <source>
        <dbReference type="ARBA" id="ARBA00023125"/>
    </source>
</evidence>
<evidence type="ECO:0000313" key="6">
    <source>
        <dbReference type="Proteomes" id="UP000472380"/>
    </source>
</evidence>
<evidence type="ECO:0000256" key="1">
    <source>
        <dbReference type="ARBA" id="ARBA00023015"/>
    </source>
</evidence>
<reference evidence="5 6" key="1">
    <citation type="submission" date="2019-07" db="EMBL/GenBank/DDBJ databases">
        <title>Draft genome sequence of Adlercreutzia equolifaciens IPLA 37004, a human intestinal strain that does not produces equol from daidzein.</title>
        <authorList>
            <person name="Vazquez L."/>
            <person name="Florez A.B."/>
            <person name="Mayo B."/>
        </authorList>
    </citation>
    <scope>NUCLEOTIDE SEQUENCE [LARGE SCALE GENOMIC DNA]</scope>
    <source>
        <strain evidence="5 6">IPLA 37004</strain>
    </source>
</reference>
<dbReference type="InterPro" id="IPR018060">
    <property type="entry name" value="HTH_AraC"/>
</dbReference>
<dbReference type="InterPro" id="IPR050204">
    <property type="entry name" value="AraC_XylS_family_regulators"/>
</dbReference>
<dbReference type="PANTHER" id="PTHR46796">
    <property type="entry name" value="HTH-TYPE TRANSCRIPTIONAL ACTIVATOR RHAS-RELATED"/>
    <property type="match status" value="1"/>
</dbReference>
<dbReference type="EMBL" id="VJNE01000005">
    <property type="protein sequence ID" value="MZG27687.1"/>
    <property type="molecule type" value="Genomic_DNA"/>
</dbReference>
<gene>
    <name evidence="5" type="ORF">FM068_03660</name>
</gene>
<dbReference type="InterPro" id="IPR018062">
    <property type="entry name" value="HTH_AraC-typ_CS"/>
</dbReference>
<dbReference type="AlphaFoldDB" id="A0A6L8Q328"/>
<keyword evidence="3" id="KW-0804">Transcription</keyword>
<evidence type="ECO:0000259" key="4">
    <source>
        <dbReference type="PROSITE" id="PS01124"/>
    </source>
</evidence>
<keyword evidence="2" id="KW-0238">DNA-binding</keyword>
<proteinExistence type="predicted"/>
<protein>
    <submittedName>
        <fullName evidence="5">Helix-turn-helix transcriptional regulator</fullName>
    </submittedName>
</protein>
<dbReference type="GO" id="GO:0043565">
    <property type="term" value="F:sequence-specific DNA binding"/>
    <property type="evidence" value="ECO:0007669"/>
    <property type="project" value="InterPro"/>
</dbReference>